<dbReference type="PATRIC" id="fig|171383.3.peg.2973"/>
<accession>A0A0M0HXW6</accession>
<dbReference type="InterPro" id="IPR006597">
    <property type="entry name" value="Sel1-like"/>
</dbReference>
<gene>
    <name evidence="1" type="ORF">AKJ31_14535</name>
</gene>
<dbReference type="PANTHER" id="PTHR43628:SF1">
    <property type="entry name" value="CHITIN SYNTHASE REGULATORY FACTOR 2-RELATED"/>
    <property type="match status" value="1"/>
</dbReference>
<dbReference type="EMBL" id="LHPI01000013">
    <property type="protein sequence ID" value="KOO06915.1"/>
    <property type="molecule type" value="Genomic_DNA"/>
</dbReference>
<proteinExistence type="predicted"/>
<dbReference type="AlphaFoldDB" id="A0A0M0HXW6"/>
<reference evidence="2" key="1">
    <citation type="submission" date="2015-08" db="EMBL/GenBank/DDBJ databases">
        <title>Vibrio galatheae sp. nov., a novel member of the Vibrionaceae family isolated from the Solomon Islands.</title>
        <authorList>
            <person name="Giubergia S."/>
            <person name="Machado H."/>
            <person name="Mateiu R.V."/>
            <person name="Gram L."/>
        </authorList>
    </citation>
    <scope>NUCLEOTIDE SEQUENCE [LARGE SCALE GENOMIC DNA]</scope>
    <source>
        <strain evidence="2">DSM 19134</strain>
    </source>
</reference>
<evidence type="ECO:0008006" key="3">
    <source>
        <dbReference type="Google" id="ProtNLM"/>
    </source>
</evidence>
<dbReference type="PANTHER" id="PTHR43628">
    <property type="entry name" value="ACTIVATOR OF C KINASE PROTEIN 1-RELATED"/>
    <property type="match status" value="1"/>
</dbReference>
<dbReference type="SMART" id="SM00671">
    <property type="entry name" value="SEL1"/>
    <property type="match status" value="9"/>
</dbReference>
<dbReference type="Pfam" id="PF08238">
    <property type="entry name" value="Sel1"/>
    <property type="match status" value="9"/>
</dbReference>
<dbReference type="SUPFAM" id="SSF81901">
    <property type="entry name" value="HCP-like"/>
    <property type="match status" value="2"/>
</dbReference>
<dbReference type="OrthoDB" id="8561742at2"/>
<dbReference type="Gene3D" id="1.25.40.10">
    <property type="entry name" value="Tetratricopeptide repeat domain"/>
    <property type="match status" value="2"/>
</dbReference>
<dbReference type="RefSeq" id="WP_053409838.1">
    <property type="nucleotide sequence ID" value="NZ_LHPI01000013.1"/>
</dbReference>
<sequence>MKRPFKYSLLALSLGVAIAGYKGVLPLPSSEATTNDKLAVEVQDQISASDYLTADEISANQLTLAQQPDALKLIEDGDQALSSNDYFAAYKFYSAAAQTKNTSAIIKLAELLEMGAIGGEPKIERALKLYQTASDLGSIDATLLLASFYELGINVPEDINKASELYLTAANNESPKALRWLVERARFEPGFAKKAQVMQWNLSLVKTGDMKAMLDAGNAYYSGTGVKQDKEMALKLFEDAAEQGNDSAHTMLAEILLYDHDVDRNPAQAVEWLKESATNGNPRAQAMLGIAISSLNDLAPEGITVDDKDAFHWIEKSLEQDYPLSHSYAGQFYLSSTGTKQDIPRAVEHFIRGTELGNADAMVNLGWQLIHGQGIEKDEKRAFELISAAADMNYPNAIYNLGWMYENGIGTKQDYEMAIKLYQKSADLDDPSGTYNLAEMYEKGRGINANTEAALRLYKEAHRIGDTRAKEKLDVYAKQGDFQVENNSNV</sequence>
<dbReference type="STRING" id="171383.AKJ31_14535"/>
<comment type="caution">
    <text evidence="1">The sequence shown here is derived from an EMBL/GenBank/DDBJ whole genome shotgun (WGS) entry which is preliminary data.</text>
</comment>
<keyword evidence="2" id="KW-1185">Reference proteome</keyword>
<dbReference type="Proteomes" id="UP000037530">
    <property type="component" value="Unassembled WGS sequence"/>
</dbReference>
<protein>
    <recommendedName>
        <fullName evidence="3">Sel1 repeat family protein</fullName>
    </recommendedName>
</protein>
<dbReference type="InterPro" id="IPR011990">
    <property type="entry name" value="TPR-like_helical_dom_sf"/>
</dbReference>
<name>A0A0M0HXW6_9VIBR</name>
<evidence type="ECO:0000313" key="1">
    <source>
        <dbReference type="EMBL" id="KOO06915.1"/>
    </source>
</evidence>
<dbReference type="InterPro" id="IPR052945">
    <property type="entry name" value="Mitotic_Regulator"/>
</dbReference>
<organism evidence="1 2">
    <name type="scientific">Vibrio hepatarius</name>
    <dbReference type="NCBI Taxonomy" id="171383"/>
    <lineage>
        <taxon>Bacteria</taxon>
        <taxon>Pseudomonadati</taxon>
        <taxon>Pseudomonadota</taxon>
        <taxon>Gammaproteobacteria</taxon>
        <taxon>Vibrionales</taxon>
        <taxon>Vibrionaceae</taxon>
        <taxon>Vibrio</taxon>
        <taxon>Vibrio oreintalis group</taxon>
    </lineage>
</organism>
<evidence type="ECO:0000313" key="2">
    <source>
        <dbReference type="Proteomes" id="UP000037530"/>
    </source>
</evidence>